<dbReference type="SUPFAM" id="SSF54285">
    <property type="entry name" value="MoaD/ThiS"/>
    <property type="match status" value="1"/>
</dbReference>
<dbReference type="InterPro" id="IPR012675">
    <property type="entry name" value="Beta-grasp_dom_sf"/>
</dbReference>
<dbReference type="FunFam" id="3.10.20.30:FF:000010">
    <property type="entry name" value="Molybdopterin synthase sulfur carrier subunit"/>
    <property type="match status" value="1"/>
</dbReference>
<dbReference type="InterPro" id="IPR044672">
    <property type="entry name" value="MOCS2A"/>
</dbReference>
<evidence type="ECO:0000256" key="2">
    <source>
        <dbReference type="ARBA" id="ARBA00022490"/>
    </source>
</evidence>
<evidence type="ECO:0000256" key="5">
    <source>
        <dbReference type="ARBA" id="ARBA00023150"/>
    </source>
</evidence>
<comment type="function">
    <text evidence="6">Acts as a sulfur carrier required for molybdopterin biosynthesis. Component of the molybdopterin synthase complex that catalyzes the conversion of precursor Z into molybdopterin by mediating the incorporation of 2 sulfur atoms into precursor Z to generate a dithiolene group. In the complex, serves as sulfur donor by being thiocarboxylated (-COSH) at its C-terminus by UBA4. After interaction with MOCS2B, the sulfur is then transferred to precursor Z to form molybdopterin.</text>
</comment>
<keyword evidence="4 6" id="KW-0547">Nucleotide-binding</keyword>
<keyword evidence="8" id="KW-1185">Reference proteome</keyword>
<evidence type="ECO:0000256" key="6">
    <source>
        <dbReference type="HAMAP-Rule" id="MF_03051"/>
    </source>
</evidence>
<evidence type="ECO:0000256" key="1">
    <source>
        <dbReference type="ARBA" id="ARBA00005046"/>
    </source>
</evidence>
<comment type="similarity">
    <text evidence="6">Belongs to the MoaD family. MOCS2A subfamily.</text>
</comment>
<sequence>MYPSNLESSKEKTFKALYFAAAKDATQMTCENIPMPNTTLTMANLSEFLAQRHPALKRRQILEGCLFTVNEEYVDPETIIKHGDEVAIIPPVSGG</sequence>
<evidence type="ECO:0000313" key="7">
    <source>
        <dbReference type="EMBL" id="OLL23521.1"/>
    </source>
</evidence>
<dbReference type="UniPathway" id="UPA00344"/>
<comment type="PTM">
    <text evidence="6">C-terminal thiocarboxylation occurs in 2 steps, it is first acyl-adenylated (-COAMP) via the hesA/moeB/thiF part of UBA4, then thiocarboxylated (-COSH) via the rhodanese domain of UBA4.</text>
</comment>
<feature type="modified residue" description="Glycyl adenylate; alternate" evidence="6">
    <location>
        <position position="95"/>
    </location>
</feature>
<evidence type="ECO:0000256" key="4">
    <source>
        <dbReference type="ARBA" id="ARBA00022741"/>
    </source>
</evidence>
<protein>
    <recommendedName>
        <fullName evidence="6">Molybdopterin synthase sulfur carrier subunit</fullName>
    </recommendedName>
    <alternativeName>
        <fullName evidence="6">Molybdenum cofactor synthesis protein 2 small subunit</fullName>
    </alternativeName>
    <alternativeName>
        <fullName evidence="6">Molybdenum cofactor synthesis protein 2A</fullName>
        <shortName evidence="6">MOCS2A</shortName>
    </alternativeName>
    <alternativeName>
        <fullName evidence="6">Sulfur carrier protein MOCS2A</fullName>
    </alternativeName>
</protein>
<dbReference type="PANTHER" id="PTHR33359">
    <property type="entry name" value="MOLYBDOPTERIN SYNTHASE SULFUR CARRIER SUBUNIT"/>
    <property type="match status" value="1"/>
</dbReference>
<accession>A0A1U7LLY0</accession>
<dbReference type="OMA" id="IECNDEV"/>
<dbReference type="OrthoDB" id="5595860at2759"/>
<dbReference type="InterPro" id="IPR016155">
    <property type="entry name" value="Mopterin_synth/thiamin_S_b"/>
</dbReference>
<dbReference type="CDD" id="cd00754">
    <property type="entry name" value="Ubl_MoaD"/>
    <property type="match status" value="1"/>
</dbReference>
<dbReference type="GO" id="GO:1990140">
    <property type="term" value="C:molybdopterin synthase complex"/>
    <property type="evidence" value="ECO:0007669"/>
    <property type="project" value="UniProtKB-UniRule"/>
</dbReference>
<keyword evidence="5 6" id="KW-0501">Molybdenum cofactor biosynthesis</keyword>
<comment type="subunit">
    <text evidence="6">Heterotetramer; composed of 2 small (MOCS2A) and 2 large (MOCS2B) subunits.</text>
</comment>
<comment type="pathway">
    <text evidence="1 6">Cofactor biosynthesis; molybdopterin biosynthesis.</text>
</comment>
<dbReference type="PANTHER" id="PTHR33359:SF1">
    <property type="entry name" value="MOLYBDOPTERIN SYNTHASE SULFUR CARRIER SUBUNIT"/>
    <property type="match status" value="1"/>
</dbReference>
<keyword evidence="3 6" id="KW-0597">Phosphoprotein</keyword>
<dbReference type="Pfam" id="PF02597">
    <property type="entry name" value="ThiS"/>
    <property type="match status" value="1"/>
</dbReference>
<dbReference type="GO" id="GO:0030366">
    <property type="term" value="F:molybdopterin synthase activity"/>
    <property type="evidence" value="ECO:0007669"/>
    <property type="project" value="UniProtKB-UniRule"/>
</dbReference>
<comment type="subcellular location">
    <subcellularLocation>
        <location evidence="6">Cytoplasm</location>
    </subcellularLocation>
</comment>
<evidence type="ECO:0000256" key="3">
    <source>
        <dbReference type="ARBA" id="ARBA00022553"/>
    </source>
</evidence>
<dbReference type="HAMAP" id="MF_03051">
    <property type="entry name" value="MOCS2A"/>
    <property type="match status" value="1"/>
</dbReference>
<dbReference type="GO" id="GO:1990133">
    <property type="term" value="C:molybdopterin adenylyltransferase complex"/>
    <property type="evidence" value="ECO:0007669"/>
    <property type="project" value="TreeGrafter"/>
</dbReference>
<evidence type="ECO:0000313" key="8">
    <source>
        <dbReference type="Proteomes" id="UP000186594"/>
    </source>
</evidence>
<dbReference type="InterPro" id="IPR003749">
    <property type="entry name" value="ThiS/MoaD-like"/>
</dbReference>
<feature type="modified residue" description="1-thioglycine; alternate" evidence="6">
    <location>
        <position position="95"/>
    </location>
</feature>
<dbReference type="NCBIfam" id="TIGR01682">
    <property type="entry name" value="moaD"/>
    <property type="match status" value="1"/>
</dbReference>
<organism evidence="7 8">
    <name type="scientific">Neolecta irregularis (strain DAH-3)</name>
    <dbReference type="NCBI Taxonomy" id="1198029"/>
    <lineage>
        <taxon>Eukaryota</taxon>
        <taxon>Fungi</taxon>
        <taxon>Dikarya</taxon>
        <taxon>Ascomycota</taxon>
        <taxon>Taphrinomycotina</taxon>
        <taxon>Neolectales</taxon>
        <taxon>Neolectaceae</taxon>
        <taxon>Neolecta</taxon>
    </lineage>
</organism>
<reference evidence="7 8" key="1">
    <citation type="submission" date="2016-04" db="EMBL/GenBank/DDBJ databases">
        <title>Evolutionary innovation and constraint leading to complex multicellularity in the Ascomycota.</title>
        <authorList>
            <person name="Cisse O."/>
            <person name="Nguyen A."/>
            <person name="Hewitt D.A."/>
            <person name="Jedd G."/>
            <person name="Stajich J.E."/>
        </authorList>
    </citation>
    <scope>NUCLEOTIDE SEQUENCE [LARGE SCALE GENOMIC DNA]</scope>
    <source>
        <strain evidence="7 8">DAH-3</strain>
    </source>
</reference>
<dbReference type="InterPro" id="IPR028887">
    <property type="entry name" value="MOCS2A_euk"/>
</dbReference>
<dbReference type="Proteomes" id="UP000186594">
    <property type="component" value="Unassembled WGS sequence"/>
</dbReference>
<dbReference type="AlphaFoldDB" id="A0A1U7LLY0"/>
<name>A0A1U7LLY0_NEOID</name>
<gene>
    <name evidence="7" type="ORF">NEOLI_001260</name>
</gene>
<keyword evidence="2 6" id="KW-0963">Cytoplasm</keyword>
<dbReference type="EMBL" id="LXFE01001513">
    <property type="protein sequence ID" value="OLL23521.1"/>
    <property type="molecule type" value="Genomic_DNA"/>
</dbReference>
<proteinExistence type="inferred from homology"/>
<dbReference type="Gene3D" id="3.10.20.30">
    <property type="match status" value="1"/>
</dbReference>
<dbReference type="GO" id="GO:0000166">
    <property type="term" value="F:nucleotide binding"/>
    <property type="evidence" value="ECO:0007669"/>
    <property type="project" value="UniProtKB-KW"/>
</dbReference>
<comment type="caution">
    <text evidence="7">The sequence shown here is derived from an EMBL/GenBank/DDBJ whole genome shotgun (WGS) entry which is preliminary data.</text>
</comment>
<dbReference type="STRING" id="1198029.A0A1U7LLY0"/>
<dbReference type="GO" id="GO:0006777">
    <property type="term" value="P:Mo-molybdopterin cofactor biosynthetic process"/>
    <property type="evidence" value="ECO:0007669"/>
    <property type="project" value="UniProtKB-UniRule"/>
</dbReference>